<feature type="compositionally biased region" description="Low complexity" evidence="4">
    <location>
        <begin position="281"/>
        <end position="292"/>
    </location>
</feature>
<dbReference type="Gene3D" id="3.40.50.1820">
    <property type="entry name" value="alpha/beta hydrolase"/>
    <property type="match status" value="1"/>
</dbReference>
<proteinExistence type="inferred from homology"/>
<dbReference type="SUPFAM" id="SSF82171">
    <property type="entry name" value="DPP6 N-terminal domain-like"/>
    <property type="match status" value="1"/>
</dbReference>
<protein>
    <recommendedName>
        <fullName evidence="3">Venom dipeptidyl peptidase 4</fullName>
    </recommendedName>
</protein>
<keyword evidence="2" id="KW-0325">Glycoprotein</keyword>
<feature type="transmembrane region" description="Helical" evidence="5">
    <location>
        <begin position="393"/>
        <end position="414"/>
    </location>
</feature>
<dbReference type="GO" id="GO:0008239">
    <property type="term" value="F:dipeptidyl-peptidase activity"/>
    <property type="evidence" value="ECO:0007669"/>
    <property type="project" value="TreeGrafter"/>
</dbReference>
<sequence length="1177" mass="132140">MDEEEEIEQQQQQHQKQQRDLEDREGRSMTGDSGHLSGGSFDTDSTGLTEGRHCDLFSDKQGSVVRYEANHVQPPSSVYGTRSGSQIRINSANRIANEASKVVPTIAAISGSRLGSLARFDKSSMEAGSRNSLHHNIYSNDSYESRYANDHSMTASSTFLLEDAGEGPGETVEQKYGGKTYRVPLDIPTPPPQPQMVHNRPTLWQQRENIGSLSKNCSHNFHQITAGVATAHRPHPACRTTSSSVSLQQQAANAAVVNSNETPLANGLSHHHQQRHHYHHTQQQQQHQSLHHSMMSGLNLKLQEPQQHQQQQLLHRHYSPPHQGAGNHLGQHHHHHQPPSGAVKMQQLQHPMFPQLSPCLSINQRNSFHHMDNKDYMKSREYSPQKLRKVRTLLLILGAIVLLGLLGTAIYFIVSGSSDSSNNEESDSGPSNGIHLDDILQGKLISRPFNGSWSSTGPNVLYKENNNFQNLQAIMELNVKTKVKTRLMLDEKQQYVLYEKSADGQFLLLAKNYKKNFRHSYEAEYDIYNISSGHITPLLIQNQVHPLIMVQWAPVGNALVINFQRNLYYKPTAFATEIALTDDKDLAILNGIPDWVYEEEVFSSNSAVWFSPDGSQLAFIQFDDSPTPVINFPIYGEAGDIRFQYPYNRLVAYPKAGASNPRVKLFTSDLARAAAGNTDHLTEIPRPSGLNTESDYIITVVDWLNSTNVLSVWMNRIQNSATIQIFNGLRRQEIFSLNSKTGWVDIFSAPFKNRDGSRIALILPQAQDGDSGEYRHLCLLSTSTTRSQPEAITKGKYVVTSILHWDTGSDVIFYTANTEQNPEYLHIYSIKAATGQTAKCLTCKLHTSNGVEQTYYSADFNTANQLIITSVGPSIPMTAVYEWSVSGNQVSLTKLMDWEHNDALREKLKDVALPTHEIITVPISGGFTAKVLLQLPPNLDRSGNTKYPMLVDVYGGPDSYSVVNRWIMDWGTYLSSNQSVIYAKIDGRGSGLRGEKLLHSVYLKLGTVEIADQIDVARHLQQKFDFIDAEHTGIWGWSYGGYAAAMALANDETKVFRCAASIAPVTDWAYYDSIYTERYMSLPSLNEVGYSNSRLSTRALKLKGKKFLLVHGTLDDNVHYQQAMILAKNLERHDILFKQISYPDEDHALAGVRPHLYHSLDRFFGDCFAQKRMVYRK</sequence>
<feature type="compositionally biased region" description="Basic and acidic residues" evidence="4">
    <location>
        <begin position="17"/>
        <end position="27"/>
    </location>
</feature>
<keyword evidence="5" id="KW-0812">Transmembrane</keyword>
<dbReference type="InterPro" id="IPR002469">
    <property type="entry name" value="Peptidase_S9B_N"/>
</dbReference>
<keyword evidence="5" id="KW-1133">Transmembrane helix</keyword>
<dbReference type="Pfam" id="PF00326">
    <property type="entry name" value="Peptidase_S9"/>
    <property type="match status" value="1"/>
</dbReference>
<organism evidence="8 9">
    <name type="scientific">Stomoxys calcitrans</name>
    <name type="common">Stable fly</name>
    <name type="synonym">Conops calcitrans</name>
    <dbReference type="NCBI Taxonomy" id="35570"/>
    <lineage>
        <taxon>Eukaryota</taxon>
        <taxon>Metazoa</taxon>
        <taxon>Ecdysozoa</taxon>
        <taxon>Arthropoda</taxon>
        <taxon>Hexapoda</taxon>
        <taxon>Insecta</taxon>
        <taxon>Pterygota</taxon>
        <taxon>Neoptera</taxon>
        <taxon>Endopterygota</taxon>
        <taxon>Diptera</taxon>
        <taxon>Brachycera</taxon>
        <taxon>Muscomorpha</taxon>
        <taxon>Muscoidea</taxon>
        <taxon>Muscidae</taxon>
        <taxon>Stomoxys</taxon>
    </lineage>
</organism>
<dbReference type="Pfam" id="PF00930">
    <property type="entry name" value="DPPIV_N"/>
    <property type="match status" value="1"/>
</dbReference>
<feature type="compositionally biased region" description="Basic residues" evidence="4">
    <location>
        <begin position="269"/>
        <end position="280"/>
    </location>
</feature>
<feature type="domain" description="Dipeptidylpeptidase IV N-terminal" evidence="7">
    <location>
        <begin position="501"/>
        <end position="876"/>
    </location>
</feature>
<dbReference type="GO" id="GO:0008236">
    <property type="term" value="F:serine-type peptidase activity"/>
    <property type="evidence" value="ECO:0007669"/>
    <property type="project" value="InterPro"/>
</dbReference>
<dbReference type="VEuPathDB" id="VectorBase:SCAU013962"/>
<dbReference type="PANTHER" id="PTHR11731:SF192">
    <property type="entry name" value="IP17501P"/>
    <property type="match status" value="1"/>
</dbReference>
<dbReference type="GO" id="GO:0006508">
    <property type="term" value="P:proteolysis"/>
    <property type="evidence" value="ECO:0007669"/>
    <property type="project" value="InterPro"/>
</dbReference>
<feature type="region of interest" description="Disordered" evidence="4">
    <location>
        <begin position="262"/>
        <end position="292"/>
    </location>
</feature>
<feature type="region of interest" description="Disordered" evidence="4">
    <location>
        <begin position="304"/>
        <end position="345"/>
    </location>
</feature>
<accession>A0A1I8Q4Z0</accession>
<name>A0A1I8Q4Z0_STOCA</name>
<evidence type="ECO:0000256" key="1">
    <source>
        <dbReference type="ARBA" id="ARBA00010036"/>
    </source>
</evidence>
<dbReference type="KEGG" id="scac:106093809"/>
<dbReference type="SUPFAM" id="SSF53474">
    <property type="entry name" value="alpha/beta-Hydrolases"/>
    <property type="match status" value="1"/>
</dbReference>
<evidence type="ECO:0000256" key="3">
    <source>
        <dbReference type="ARBA" id="ARBA00072929"/>
    </source>
</evidence>
<dbReference type="InterPro" id="IPR029058">
    <property type="entry name" value="AB_hydrolase_fold"/>
</dbReference>
<evidence type="ECO:0000259" key="7">
    <source>
        <dbReference type="Pfam" id="PF00930"/>
    </source>
</evidence>
<dbReference type="Gene3D" id="2.140.10.30">
    <property type="entry name" value="Dipeptidylpeptidase IV, N-terminal domain"/>
    <property type="match status" value="1"/>
</dbReference>
<dbReference type="InterPro" id="IPR001375">
    <property type="entry name" value="Peptidase_S9_cat"/>
</dbReference>
<evidence type="ECO:0000256" key="2">
    <source>
        <dbReference type="ARBA" id="ARBA00023180"/>
    </source>
</evidence>
<dbReference type="InterPro" id="IPR050278">
    <property type="entry name" value="Serine_Prot_S9B/DPPIV"/>
</dbReference>
<dbReference type="STRING" id="35570.A0A1I8Q4Z0"/>
<dbReference type="OrthoDB" id="16520at2759"/>
<feature type="compositionally biased region" description="Low complexity" evidence="4">
    <location>
        <begin position="304"/>
        <end position="313"/>
    </location>
</feature>
<evidence type="ECO:0000313" key="8">
    <source>
        <dbReference type="EnsemblMetazoa" id="SCAU013962-PB"/>
    </source>
</evidence>
<keyword evidence="9" id="KW-1185">Reference proteome</keyword>
<evidence type="ECO:0000256" key="5">
    <source>
        <dbReference type="SAM" id="Phobius"/>
    </source>
</evidence>
<dbReference type="PANTHER" id="PTHR11731">
    <property type="entry name" value="PROTEASE FAMILY S9B,C DIPEPTIDYL-PEPTIDASE IV-RELATED"/>
    <property type="match status" value="1"/>
</dbReference>
<evidence type="ECO:0000256" key="4">
    <source>
        <dbReference type="SAM" id="MobiDB-lite"/>
    </source>
</evidence>
<feature type="domain" description="Peptidase S9 prolyl oligopeptidase catalytic" evidence="6">
    <location>
        <begin position="968"/>
        <end position="1169"/>
    </location>
</feature>
<feature type="region of interest" description="Disordered" evidence="4">
    <location>
        <begin position="1"/>
        <end position="54"/>
    </location>
</feature>
<evidence type="ECO:0000259" key="6">
    <source>
        <dbReference type="Pfam" id="PF00326"/>
    </source>
</evidence>
<evidence type="ECO:0000313" key="9">
    <source>
        <dbReference type="Proteomes" id="UP000095300"/>
    </source>
</evidence>
<gene>
    <name evidence="8" type="primary">106093809</name>
</gene>
<dbReference type="FunFam" id="3.40.50.1820:FF:000003">
    <property type="entry name" value="Dipeptidyl peptidase 4"/>
    <property type="match status" value="1"/>
</dbReference>
<dbReference type="GO" id="GO:0005886">
    <property type="term" value="C:plasma membrane"/>
    <property type="evidence" value="ECO:0007669"/>
    <property type="project" value="TreeGrafter"/>
</dbReference>
<keyword evidence="5" id="KW-0472">Membrane</keyword>
<dbReference type="Proteomes" id="UP000095300">
    <property type="component" value="Unassembled WGS sequence"/>
</dbReference>
<comment type="similarity">
    <text evidence="1">Belongs to the peptidase S9B family. DPPIV subfamily.</text>
</comment>
<dbReference type="EnsemblMetazoa" id="SCAU013962-RB">
    <property type="protein sequence ID" value="SCAU013962-PB"/>
    <property type="gene ID" value="SCAU013962"/>
</dbReference>
<dbReference type="AlphaFoldDB" id="A0A1I8Q4Z0"/>
<reference evidence="8" key="1">
    <citation type="submission" date="2020-05" db="UniProtKB">
        <authorList>
            <consortium name="EnsemblMetazoa"/>
        </authorList>
    </citation>
    <scope>IDENTIFICATION</scope>
    <source>
        <strain evidence="8">USDA</strain>
    </source>
</reference>